<dbReference type="InterPro" id="IPR026579">
    <property type="entry name" value="FtsQ"/>
</dbReference>
<keyword evidence="5 9" id="KW-0812">Transmembrane</keyword>
<keyword evidence="3" id="KW-0997">Cell inner membrane</keyword>
<keyword evidence="7 9" id="KW-0472">Membrane</keyword>
<evidence type="ECO:0000313" key="11">
    <source>
        <dbReference type="EMBL" id="TLD68408.1"/>
    </source>
</evidence>
<name>A0A5R8K7U1_9BACT</name>
<dbReference type="GO" id="GO:0090529">
    <property type="term" value="P:cell septum assembly"/>
    <property type="evidence" value="ECO:0007669"/>
    <property type="project" value="InterPro"/>
</dbReference>
<dbReference type="GO" id="GO:0016020">
    <property type="term" value="C:membrane"/>
    <property type="evidence" value="ECO:0007669"/>
    <property type="project" value="UniProtKB-SubCell"/>
</dbReference>
<dbReference type="Pfam" id="PF03799">
    <property type="entry name" value="FtsQ_DivIB_C"/>
    <property type="match status" value="1"/>
</dbReference>
<evidence type="ECO:0000256" key="9">
    <source>
        <dbReference type="SAM" id="Phobius"/>
    </source>
</evidence>
<dbReference type="Proteomes" id="UP000306196">
    <property type="component" value="Unassembled WGS sequence"/>
</dbReference>
<evidence type="ECO:0000256" key="8">
    <source>
        <dbReference type="ARBA" id="ARBA00023306"/>
    </source>
</evidence>
<dbReference type="PANTHER" id="PTHR35851">
    <property type="entry name" value="CELL DIVISION PROTEIN FTSQ"/>
    <property type="match status" value="1"/>
</dbReference>
<keyword evidence="12" id="KW-1185">Reference proteome</keyword>
<dbReference type="AlphaFoldDB" id="A0A5R8K7U1"/>
<comment type="subcellular location">
    <subcellularLocation>
        <location evidence="1">Membrane</location>
    </subcellularLocation>
</comment>
<dbReference type="OrthoDB" id="180349at2"/>
<dbReference type="PANTHER" id="PTHR35851:SF1">
    <property type="entry name" value="CELL DIVISION PROTEIN FTSQ"/>
    <property type="match status" value="1"/>
</dbReference>
<dbReference type="Gene3D" id="3.10.20.310">
    <property type="entry name" value="membrane protein fhac"/>
    <property type="match status" value="1"/>
</dbReference>
<evidence type="ECO:0000256" key="3">
    <source>
        <dbReference type="ARBA" id="ARBA00022519"/>
    </source>
</evidence>
<feature type="transmembrane region" description="Helical" evidence="9">
    <location>
        <begin position="56"/>
        <end position="78"/>
    </location>
</feature>
<sequence>MFFSGNIRRKTKKVQGNFVFRRKKAKVTRLEVRHRMELNPETDATRRQKRLRTAGAGVKVAAGLLFVMGLFSAGVIVVKQAFMENERFQLKHISVVTDGAAGLSAGQIVEASGLHEGVNMLSVSLVRVKEQLTALPQVKSAKVTRGYPGIVFLEVMQRTPVAWLECKGKNVDAKVAGRGCLLDAEGFVVPSGELSDEQRALPVIEVADVGRLIPGQGIDSPDVLAALNFIQQHHVTGLSHLIRLKRVDASRAYAFKAVFENQVTAVFPRHDLQDQMQRMARIVELSEEKDWNLASVNLLVQLNVPVTFHDGSVVNDPLHKPALRRETLARSN</sequence>
<evidence type="ECO:0000256" key="6">
    <source>
        <dbReference type="ARBA" id="ARBA00022989"/>
    </source>
</evidence>
<keyword evidence="4" id="KW-0132">Cell division</keyword>
<evidence type="ECO:0000259" key="10">
    <source>
        <dbReference type="PROSITE" id="PS51779"/>
    </source>
</evidence>
<organism evidence="11 12">
    <name type="scientific">Phragmitibacter flavus</name>
    <dbReference type="NCBI Taxonomy" id="2576071"/>
    <lineage>
        <taxon>Bacteria</taxon>
        <taxon>Pseudomonadati</taxon>
        <taxon>Verrucomicrobiota</taxon>
        <taxon>Verrucomicrobiia</taxon>
        <taxon>Verrucomicrobiales</taxon>
        <taxon>Verrucomicrobiaceae</taxon>
        <taxon>Phragmitibacter</taxon>
    </lineage>
</organism>
<dbReference type="InterPro" id="IPR034746">
    <property type="entry name" value="POTRA"/>
</dbReference>
<keyword evidence="8" id="KW-0131">Cell cycle</keyword>
<evidence type="ECO:0000256" key="1">
    <source>
        <dbReference type="ARBA" id="ARBA00004370"/>
    </source>
</evidence>
<gene>
    <name evidence="11" type="ORF">FEM03_22650</name>
</gene>
<accession>A0A5R8K7U1</accession>
<evidence type="ECO:0000256" key="2">
    <source>
        <dbReference type="ARBA" id="ARBA00022475"/>
    </source>
</evidence>
<evidence type="ECO:0000256" key="5">
    <source>
        <dbReference type="ARBA" id="ARBA00022692"/>
    </source>
</evidence>
<feature type="domain" description="POTRA" evidence="10">
    <location>
        <begin position="88"/>
        <end position="158"/>
    </location>
</feature>
<protein>
    <submittedName>
        <fullName evidence="11">FtsQ-type POTRA domain-containing protein</fullName>
    </submittedName>
</protein>
<keyword evidence="2" id="KW-1003">Cell membrane</keyword>
<reference evidence="11 12" key="1">
    <citation type="submission" date="2019-05" db="EMBL/GenBank/DDBJ databases">
        <title>Verrucobacter flavum gen. nov., sp. nov. a new member of the family Verrucomicrobiaceae.</title>
        <authorList>
            <person name="Szuroczki S."/>
            <person name="Abbaszade G."/>
            <person name="Szabo A."/>
            <person name="Felfoldi T."/>
            <person name="Schumann P."/>
            <person name="Boka K."/>
            <person name="Keki Z."/>
            <person name="Toumi M."/>
            <person name="Toth E."/>
        </authorList>
    </citation>
    <scope>NUCLEOTIDE SEQUENCE [LARGE SCALE GENOMIC DNA]</scope>
    <source>
        <strain evidence="11 12">MG-N-17</strain>
    </source>
</reference>
<dbReference type="RefSeq" id="WP_138088599.1">
    <property type="nucleotide sequence ID" value="NZ_VAUV01000025.1"/>
</dbReference>
<dbReference type="PROSITE" id="PS51779">
    <property type="entry name" value="POTRA"/>
    <property type="match status" value="1"/>
</dbReference>
<evidence type="ECO:0000256" key="4">
    <source>
        <dbReference type="ARBA" id="ARBA00022618"/>
    </source>
</evidence>
<proteinExistence type="predicted"/>
<dbReference type="Pfam" id="PF08478">
    <property type="entry name" value="POTRA_1"/>
    <property type="match status" value="1"/>
</dbReference>
<evidence type="ECO:0000313" key="12">
    <source>
        <dbReference type="Proteomes" id="UP000306196"/>
    </source>
</evidence>
<keyword evidence="6 9" id="KW-1133">Transmembrane helix</keyword>
<comment type="caution">
    <text evidence="11">The sequence shown here is derived from an EMBL/GenBank/DDBJ whole genome shotgun (WGS) entry which is preliminary data.</text>
</comment>
<evidence type="ECO:0000256" key="7">
    <source>
        <dbReference type="ARBA" id="ARBA00023136"/>
    </source>
</evidence>
<dbReference type="InterPro" id="IPR005548">
    <property type="entry name" value="Cell_div_FtsQ/DivIB_C"/>
</dbReference>
<dbReference type="EMBL" id="VAUV01000025">
    <property type="protein sequence ID" value="TLD68408.1"/>
    <property type="molecule type" value="Genomic_DNA"/>
</dbReference>
<dbReference type="InterPro" id="IPR013685">
    <property type="entry name" value="POTRA_FtsQ_type"/>
</dbReference>